<sequence>MRIDGLDQFIEDLDAAINGDLRAEYEEWLEAMGYQFLDIVQDEIIRTKTVDARRLLNSFQKGDRENVFSMDSGGLTLDVGTNLEYASYTNDGHFTIDPSKNQDRRWVPGRWVGDRFEYDPNAETGMLLKFQWVEGTGYWDNALTIFERMFERALDNKLQRWINQQFGR</sequence>
<keyword evidence="2" id="KW-1185">Reference proteome</keyword>
<dbReference type="InterPro" id="IPR010064">
    <property type="entry name" value="HK97-gp10_tail"/>
</dbReference>
<name>A0ABV1S3K1_BACAB</name>
<dbReference type="Proteomes" id="UP001467674">
    <property type="component" value="Unassembled WGS sequence"/>
</dbReference>
<comment type="caution">
    <text evidence="1">The sequence shown here is derived from an EMBL/GenBank/DDBJ whole genome shotgun (WGS) entry which is preliminary data.</text>
</comment>
<reference evidence="1 2" key="1">
    <citation type="submission" date="2024-06" db="EMBL/GenBank/DDBJ databases">
        <title>Construction of an artificial bacterial consortium using nitrogen cycle bacteria from Cuatro Cienegas Basin and a mangrove forest.</title>
        <authorList>
            <person name="Aguilera-Najera D."/>
            <person name="Marquez-Cianci L."/>
            <person name="Martinez-Perez E."/>
            <person name="Rosas-Barrera M."/>
            <person name="Rodriguez-Cruz U.E."/>
            <person name="Tapia-Lopez R."/>
            <person name="Eguiarte L.E."/>
            <person name="Souza-Saldivar V."/>
        </authorList>
    </citation>
    <scope>NUCLEOTIDE SEQUENCE [LARGE SCALE GENOMIC DNA]</scope>
    <source>
        <strain evidence="1 2">S14-15</strain>
    </source>
</reference>
<dbReference type="EMBL" id="JBEOME010000003">
    <property type="protein sequence ID" value="MER3121084.1"/>
    <property type="molecule type" value="Genomic_DNA"/>
</dbReference>
<dbReference type="Pfam" id="PF04883">
    <property type="entry name" value="HK97-gp10_like"/>
    <property type="match status" value="1"/>
</dbReference>
<proteinExistence type="predicted"/>
<dbReference type="RefSeq" id="WP_178897058.1">
    <property type="nucleotide sequence ID" value="NZ_JACAAI010000040.1"/>
</dbReference>
<gene>
    <name evidence="1" type="ORF">ABQG71_07740</name>
</gene>
<accession>A0ABV1S3K1</accession>
<evidence type="ECO:0000313" key="1">
    <source>
        <dbReference type="EMBL" id="MER3121084.1"/>
    </source>
</evidence>
<protein>
    <submittedName>
        <fullName evidence="1">HK97 gp10 family phage protein</fullName>
    </submittedName>
</protein>
<organism evidence="1 2">
    <name type="scientific">Bacillus altitudinis</name>
    <dbReference type="NCBI Taxonomy" id="293387"/>
    <lineage>
        <taxon>Bacteria</taxon>
        <taxon>Bacillati</taxon>
        <taxon>Bacillota</taxon>
        <taxon>Bacilli</taxon>
        <taxon>Bacillales</taxon>
        <taxon>Bacillaceae</taxon>
        <taxon>Bacillus</taxon>
    </lineage>
</organism>
<evidence type="ECO:0000313" key="2">
    <source>
        <dbReference type="Proteomes" id="UP001467674"/>
    </source>
</evidence>